<keyword evidence="3" id="KW-0378">Hydrolase</keyword>
<evidence type="ECO:0000259" key="6">
    <source>
        <dbReference type="PROSITE" id="PS51935"/>
    </source>
</evidence>
<protein>
    <submittedName>
        <fullName evidence="7">C40 family peptidase</fullName>
    </submittedName>
</protein>
<evidence type="ECO:0000256" key="3">
    <source>
        <dbReference type="ARBA" id="ARBA00022801"/>
    </source>
</evidence>
<organism evidence="7 8">
    <name type="scientific">Congzhengia minquanensis</name>
    <dbReference type="NCBI Taxonomy" id="2763657"/>
    <lineage>
        <taxon>Bacteria</taxon>
        <taxon>Bacillati</taxon>
        <taxon>Bacillota</taxon>
        <taxon>Clostridia</taxon>
        <taxon>Eubacteriales</taxon>
        <taxon>Oscillospiraceae</taxon>
        <taxon>Congzhengia</taxon>
    </lineage>
</organism>
<feature type="signal peptide" evidence="5">
    <location>
        <begin position="1"/>
        <end position="34"/>
    </location>
</feature>
<accession>A0A926DJM2</accession>
<dbReference type="PANTHER" id="PTHR47053:SF1">
    <property type="entry name" value="MUREIN DD-ENDOPEPTIDASE MEPH-RELATED"/>
    <property type="match status" value="1"/>
</dbReference>
<dbReference type="RefSeq" id="WP_283245365.1">
    <property type="nucleotide sequence ID" value="NZ_JACRSU010000001.1"/>
</dbReference>
<proteinExistence type="inferred from homology"/>
<dbReference type="GO" id="GO:0008234">
    <property type="term" value="F:cysteine-type peptidase activity"/>
    <property type="evidence" value="ECO:0007669"/>
    <property type="project" value="UniProtKB-KW"/>
</dbReference>
<dbReference type="InterPro" id="IPR000064">
    <property type="entry name" value="NLP_P60_dom"/>
</dbReference>
<dbReference type="Pfam" id="PF00877">
    <property type="entry name" value="NLPC_P60"/>
    <property type="match status" value="1"/>
</dbReference>
<comment type="caution">
    <text evidence="7">The sequence shown here is derived from an EMBL/GenBank/DDBJ whole genome shotgun (WGS) entry which is preliminary data.</text>
</comment>
<dbReference type="PROSITE" id="PS51935">
    <property type="entry name" value="NLPC_P60"/>
    <property type="match status" value="1"/>
</dbReference>
<keyword evidence="8" id="KW-1185">Reference proteome</keyword>
<reference evidence="7" key="1">
    <citation type="submission" date="2020-08" db="EMBL/GenBank/DDBJ databases">
        <title>Genome public.</title>
        <authorList>
            <person name="Liu C."/>
            <person name="Sun Q."/>
        </authorList>
    </citation>
    <scope>NUCLEOTIDE SEQUENCE</scope>
    <source>
        <strain evidence="7">H8</strain>
    </source>
</reference>
<name>A0A926DJM2_9FIRM</name>
<dbReference type="InterPro" id="IPR038765">
    <property type="entry name" value="Papain-like_cys_pep_sf"/>
</dbReference>
<gene>
    <name evidence="7" type="ORF">H8698_04025</name>
</gene>
<dbReference type="GO" id="GO:0006508">
    <property type="term" value="P:proteolysis"/>
    <property type="evidence" value="ECO:0007669"/>
    <property type="project" value="UniProtKB-KW"/>
</dbReference>
<keyword evidence="5" id="KW-0732">Signal</keyword>
<sequence>MNIRTYKSFFLPIFVILSAAVLFFCSAEPSGADAEPQGLKKTKGEEIAAFAVSISGGYSTEDRTGPKSFDCSGFVYYVMNHFGADVPQGNTQTQLSWGEPVDFEALKDHNDVAGLKPGDLIFFDYEPDGAPNHVGLYIGDGKIRHCWNGGVCTTPLSGNFYKGDDRPLYSAVLSVRRASVS</sequence>
<comment type="similarity">
    <text evidence="1">Belongs to the peptidase C40 family.</text>
</comment>
<evidence type="ECO:0000313" key="8">
    <source>
        <dbReference type="Proteomes" id="UP000611762"/>
    </source>
</evidence>
<dbReference type="Proteomes" id="UP000611762">
    <property type="component" value="Unassembled WGS sequence"/>
</dbReference>
<evidence type="ECO:0000256" key="2">
    <source>
        <dbReference type="ARBA" id="ARBA00022670"/>
    </source>
</evidence>
<evidence type="ECO:0000256" key="1">
    <source>
        <dbReference type="ARBA" id="ARBA00007074"/>
    </source>
</evidence>
<dbReference type="InterPro" id="IPR051202">
    <property type="entry name" value="Peptidase_C40"/>
</dbReference>
<evidence type="ECO:0000313" key="7">
    <source>
        <dbReference type="EMBL" id="MBC8540143.1"/>
    </source>
</evidence>
<dbReference type="EMBL" id="JACRSU010000001">
    <property type="protein sequence ID" value="MBC8540143.1"/>
    <property type="molecule type" value="Genomic_DNA"/>
</dbReference>
<feature type="chain" id="PRO_5037669639" evidence="5">
    <location>
        <begin position="35"/>
        <end position="181"/>
    </location>
</feature>
<dbReference type="PANTHER" id="PTHR47053">
    <property type="entry name" value="MUREIN DD-ENDOPEPTIDASE MEPH-RELATED"/>
    <property type="match status" value="1"/>
</dbReference>
<keyword evidence="2" id="KW-0645">Protease</keyword>
<evidence type="ECO:0000256" key="5">
    <source>
        <dbReference type="SAM" id="SignalP"/>
    </source>
</evidence>
<feature type="domain" description="NlpC/P60" evidence="6">
    <location>
        <begin position="41"/>
        <end position="180"/>
    </location>
</feature>
<evidence type="ECO:0000256" key="4">
    <source>
        <dbReference type="ARBA" id="ARBA00022807"/>
    </source>
</evidence>
<dbReference type="SUPFAM" id="SSF54001">
    <property type="entry name" value="Cysteine proteinases"/>
    <property type="match status" value="1"/>
</dbReference>
<dbReference type="Gene3D" id="3.90.1720.10">
    <property type="entry name" value="endopeptidase domain like (from Nostoc punctiforme)"/>
    <property type="match status" value="1"/>
</dbReference>
<keyword evidence="4" id="KW-0788">Thiol protease</keyword>
<dbReference type="AlphaFoldDB" id="A0A926DJM2"/>